<gene>
    <name evidence="2" type="ORF">BC008_00790</name>
    <name evidence="1" type="ORF">BC008_13925</name>
</gene>
<accession>A0A0V7ZVR2</accession>
<name>A0A0V7ZVR2_9CYAN</name>
<dbReference type="InterPro" id="IPR011990">
    <property type="entry name" value="TPR-like_helical_dom_sf"/>
</dbReference>
<evidence type="ECO:0000313" key="1">
    <source>
        <dbReference type="EMBL" id="KST63558.1"/>
    </source>
</evidence>
<evidence type="ECO:0008006" key="4">
    <source>
        <dbReference type="Google" id="ProtNLM"/>
    </source>
</evidence>
<dbReference type="AlphaFoldDB" id="A0A0V7ZVR2"/>
<organism evidence="2 3">
    <name type="scientific">Mastigocoleus testarum BC008</name>
    <dbReference type="NCBI Taxonomy" id="371196"/>
    <lineage>
        <taxon>Bacteria</taxon>
        <taxon>Bacillati</taxon>
        <taxon>Cyanobacteriota</taxon>
        <taxon>Cyanophyceae</taxon>
        <taxon>Nostocales</taxon>
        <taxon>Hapalosiphonaceae</taxon>
        <taxon>Mastigocoleus</taxon>
    </lineage>
</organism>
<evidence type="ECO:0000313" key="3">
    <source>
        <dbReference type="Proteomes" id="UP000053372"/>
    </source>
</evidence>
<dbReference type="EMBL" id="LMTZ01000137">
    <property type="protein sequence ID" value="KST63558.1"/>
    <property type="molecule type" value="Genomic_DNA"/>
</dbReference>
<keyword evidence="3" id="KW-1185">Reference proteome</keyword>
<reference evidence="2 3" key="1">
    <citation type="journal article" date="2015" name="Genome Announc.">
        <title>Draft Genome of the Euendolithic (true boring) Cyanobacterium Mastigocoleus testarum strain BC008.</title>
        <authorList>
            <person name="Guida B.S."/>
            <person name="Garcia-Pichel F."/>
        </authorList>
    </citation>
    <scope>NUCLEOTIDE SEQUENCE [LARGE SCALE GENOMIC DNA]</scope>
    <source>
        <strain evidence="2 3">BC008</strain>
    </source>
</reference>
<dbReference type="SUPFAM" id="SSF48452">
    <property type="entry name" value="TPR-like"/>
    <property type="match status" value="1"/>
</dbReference>
<proteinExistence type="predicted"/>
<dbReference type="Gene3D" id="1.25.40.10">
    <property type="entry name" value="Tetratricopeptide repeat domain"/>
    <property type="match status" value="1"/>
</dbReference>
<evidence type="ECO:0000313" key="2">
    <source>
        <dbReference type="EMBL" id="KST68439.1"/>
    </source>
</evidence>
<dbReference type="EMBL" id="LMTZ01000065">
    <property type="protein sequence ID" value="KST68439.1"/>
    <property type="molecule type" value="Genomic_DNA"/>
</dbReference>
<comment type="caution">
    <text evidence="2">The sequence shown here is derived from an EMBL/GenBank/DDBJ whole genome shotgun (WGS) entry which is preliminary data.</text>
</comment>
<dbReference type="RefSeq" id="WP_027845651.1">
    <property type="nucleotide sequence ID" value="NZ_LMTZ01000065.1"/>
</dbReference>
<dbReference type="Proteomes" id="UP000053372">
    <property type="component" value="Unassembled WGS sequence"/>
</dbReference>
<dbReference type="OrthoDB" id="581256at2"/>
<protein>
    <recommendedName>
        <fullName evidence="4">Tetratricopeptide repeat protein</fullName>
    </recommendedName>
</protein>
<sequence length="112" mass="12705">MTSQQEAQEINDTVKQVQSLNLTPDQEARDLDTIFMSQDLLTQAIQVLQKRIDASTNDPTLHRLLGDRYLQAGFPQKARPLYVKAKSLAQENANKAEQRLAQQGLEKTIQQQ</sequence>